<dbReference type="PANTHER" id="PTHR11119">
    <property type="entry name" value="XANTHINE-URACIL / VITAMIN C PERMEASE FAMILY MEMBER"/>
    <property type="match status" value="1"/>
</dbReference>
<dbReference type="EMBL" id="PQIB02000005">
    <property type="protein sequence ID" value="RLN17831.1"/>
    <property type="molecule type" value="Genomic_DNA"/>
</dbReference>
<evidence type="ECO:0000256" key="3">
    <source>
        <dbReference type="ARBA" id="ARBA00022692"/>
    </source>
</evidence>
<dbReference type="Pfam" id="PF00860">
    <property type="entry name" value="Xan_ur_permease"/>
    <property type="match status" value="1"/>
</dbReference>
<keyword evidence="4 6" id="KW-1133">Transmembrane helix</keyword>
<evidence type="ECO:0000256" key="4">
    <source>
        <dbReference type="ARBA" id="ARBA00022989"/>
    </source>
</evidence>
<keyword evidence="5 6" id="KW-0472">Membrane</keyword>
<protein>
    <recommendedName>
        <fullName evidence="9">Nucleobase-ascorbate transporter LPE1-like</fullName>
    </recommendedName>
</protein>
<comment type="subcellular location">
    <subcellularLocation>
        <location evidence="1">Membrane</location>
        <topology evidence="1">Multi-pass membrane protein</topology>
    </subcellularLocation>
</comment>
<evidence type="ECO:0000313" key="8">
    <source>
        <dbReference type="Proteomes" id="UP000275267"/>
    </source>
</evidence>
<reference evidence="8" key="1">
    <citation type="journal article" date="2019" name="Nat. Commun.">
        <title>The genome of broomcorn millet.</title>
        <authorList>
            <person name="Zou C."/>
            <person name="Miki D."/>
            <person name="Li D."/>
            <person name="Tang Q."/>
            <person name="Xiao L."/>
            <person name="Rajput S."/>
            <person name="Deng P."/>
            <person name="Jia W."/>
            <person name="Huang R."/>
            <person name="Zhang M."/>
            <person name="Sun Y."/>
            <person name="Hu J."/>
            <person name="Fu X."/>
            <person name="Schnable P.S."/>
            <person name="Li F."/>
            <person name="Zhang H."/>
            <person name="Feng B."/>
            <person name="Zhu X."/>
            <person name="Liu R."/>
            <person name="Schnable J.C."/>
            <person name="Zhu J.-K."/>
            <person name="Zhang H."/>
        </authorList>
    </citation>
    <scope>NUCLEOTIDE SEQUENCE [LARGE SCALE GENOMIC DNA]</scope>
</reference>
<evidence type="ECO:0000256" key="1">
    <source>
        <dbReference type="ARBA" id="ARBA00004141"/>
    </source>
</evidence>
<evidence type="ECO:0008006" key="9">
    <source>
        <dbReference type="Google" id="ProtNLM"/>
    </source>
</evidence>
<accession>A0A3L6SA46</accession>
<dbReference type="InterPro" id="IPR006043">
    <property type="entry name" value="NCS2"/>
</dbReference>
<keyword evidence="8" id="KW-1185">Reference proteome</keyword>
<dbReference type="AlphaFoldDB" id="A0A3L6SA46"/>
<keyword evidence="3 6" id="KW-0812">Transmembrane</keyword>
<dbReference type="GO" id="GO:0016020">
    <property type="term" value="C:membrane"/>
    <property type="evidence" value="ECO:0007669"/>
    <property type="project" value="UniProtKB-SubCell"/>
</dbReference>
<sequence>MSPVKAEDLVPHPVKEQFAGVDYCITSPPPWLTTVLVAFQHYLVMLGTTVLVATILVPLMGGGHAEKAIVIQTILFLAGINTLLQVHFGTRLPAVMAGSYTYIYATTAIALSPRYLIIIDPLERFVFTMRSLQGALIIAGVFQAVIGFFGIWRVFIRFLSPLAAAPFVTLSGLGLFYFTFPGVAKCIEVGLPALVLLVLFAEVTDETTVPYGAMASAVSDGHFFALASTGTLIVVSRYSGATFCPPSVFSRGIGWEDVERKMMMFYVADGK</sequence>
<evidence type="ECO:0000256" key="5">
    <source>
        <dbReference type="ARBA" id="ARBA00023136"/>
    </source>
</evidence>
<feature type="transmembrane region" description="Helical" evidence="6">
    <location>
        <begin position="69"/>
        <end position="88"/>
    </location>
</feature>
<evidence type="ECO:0000313" key="7">
    <source>
        <dbReference type="EMBL" id="RLN17831.1"/>
    </source>
</evidence>
<feature type="transmembrane region" description="Helical" evidence="6">
    <location>
        <begin position="100"/>
        <end position="119"/>
    </location>
</feature>
<dbReference type="OrthoDB" id="1641903at2759"/>
<evidence type="ECO:0000256" key="2">
    <source>
        <dbReference type="ARBA" id="ARBA00008821"/>
    </source>
</evidence>
<comment type="similarity">
    <text evidence="2">Belongs to the nucleobase:cation symporter-2 (NCS2) (TC 2.A.40) family.</text>
</comment>
<name>A0A3L6SA46_PANMI</name>
<comment type="caution">
    <text evidence="7">The sequence shown here is derived from an EMBL/GenBank/DDBJ whole genome shotgun (WGS) entry which is preliminary data.</text>
</comment>
<proteinExistence type="inferred from homology"/>
<feature type="transmembrane region" description="Helical" evidence="6">
    <location>
        <begin position="131"/>
        <end position="152"/>
    </location>
</feature>
<feature type="transmembrane region" description="Helical" evidence="6">
    <location>
        <begin position="39"/>
        <end position="57"/>
    </location>
</feature>
<feature type="transmembrane region" description="Helical" evidence="6">
    <location>
        <begin position="158"/>
        <end position="178"/>
    </location>
</feature>
<dbReference type="Proteomes" id="UP000275267">
    <property type="component" value="Unassembled WGS sequence"/>
</dbReference>
<dbReference type="STRING" id="4540.A0A3L6SA46"/>
<dbReference type="GO" id="GO:0022857">
    <property type="term" value="F:transmembrane transporter activity"/>
    <property type="evidence" value="ECO:0007669"/>
    <property type="project" value="InterPro"/>
</dbReference>
<evidence type="ECO:0000256" key="6">
    <source>
        <dbReference type="SAM" id="Phobius"/>
    </source>
</evidence>
<gene>
    <name evidence="7" type="ORF">C2845_PM02G02000</name>
</gene>
<organism evidence="7 8">
    <name type="scientific">Panicum miliaceum</name>
    <name type="common">Proso millet</name>
    <name type="synonym">Broomcorn millet</name>
    <dbReference type="NCBI Taxonomy" id="4540"/>
    <lineage>
        <taxon>Eukaryota</taxon>
        <taxon>Viridiplantae</taxon>
        <taxon>Streptophyta</taxon>
        <taxon>Embryophyta</taxon>
        <taxon>Tracheophyta</taxon>
        <taxon>Spermatophyta</taxon>
        <taxon>Magnoliopsida</taxon>
        <taxon>Liliopsida</taxon>
        <taxon>Poales</taxon>
        <taxon>Poaceae</taxon>
        <taxon>PACMAD clade</taxon>
        <taxon>Panicoideae</taxon>
        <taxon>Panicodae</taxon>
        <taxon>Paniceae</taxon>
        <taxon>Panicinae</taxon>
        <taxon>Panicum</taxon>
        <taxon>Panicum sect. Panicum</taxon>
    </lineage>
</organism>